<dbReference type="Gene3D" id="3.80.10.10">
    <property type="entry name" value="Ribonuclease Inhibitor"/>
    <property type="match status" value="1"/>
</dbReference>
<dbReference type="AlphaFoldDB" id="A0AAW0A4C1"/>
<name>A0AAW0A4C1_9AGAR</name>
<evidence type="ECO:0000313" key="3">
    <source>
        <dbReference type="Proteomes" id="UP001362999"/>
    </source>
</evidence>
<evidence type="ECO:0000256" key="1">
    <source>
        <dbReference type="SAM" id="Coils"/>
    </source>
</evidence>
<keyword evidence="1" id="KW-0175">Coiled coil</keyword>
<comment type="caution">
    <text evidence="2">The sequence shown here is derived from an EMBL/GenBank/DDBJ whole genome shotgun (WGS) entry which is preliminary data.</text>
</comment>
<accession>A0AAW0A4C1</accession>
<dbReference type="Proteomes" id="UP001362999">
    <property type="component" value="Unassembled WGS sequence"/>
</dbReference>
<evidence type="ECO:0000313" key="2">
    <source>
        <dbReference type="EMBL" id="KAK7000397.1"/>
    </source>
</evidence>
<dbReference type="InterPro" id="IPR032675">
    <property type="entry name" value="LRR_dom_sf"/>
</dbReference>
<organism evidence="2 3">
    <name type="scientific">Favolaschia claudopus</name>
    <dbReference type="NCBI Taxonomy" id="2862362"/>
    <lineage>
        <taxon>Eukaryota</taxon>
        <taxon>Fungi</taxon>
        <taxon>Dikarya</taxon>
        <taxon>Basidiomycota</taxon>
        <taxon>Agaricomycotina</taxon>
        <taxon>Agaricomycetes</taxon>
        <taxon>Agaricomycetidae</taxon>
        <taxon>Agaricales</taxon>
        <taxon>Marasmiineae</taxon>
        <taxon>Mycenaceae</taxon>
        <taxon>Favolaschia</taxon>
    </lineage>
</organism>
<sequence length="456" mass="52075">MSIIPKLRKRINKLSSAIEAQKLLLQKLIDRRSEVQRELNYYLDPMARLPFELQSHIFMLCTPSSTLIELRSKIYPLCTHDSSTLKPDPTAPQMVFLAVSRLWRNIALATPRLWCDIQIDASLHRPNYRDLSELWLARAQDLPLSMTISGPLALTQSVQDSVAQHSHRLENLTISLLRHMQTPDIKFNWNESTPFSCMKCLTVEADRLTYCGAMRQWLDVLRAAPALSSLRLDNIYFRTDTGIDAEHHLTLASLRYLQLGKPFTWDLRQEHSSTSLILRFLTLPALQVLSISCFDLPYEELLDFLTRSSPPLQSLNIAIPLDWSFSFVARFLRLMPTLVALTLSATPTEDRSERFLPFIEVLSTSPDLLPNLREIALRTEMPLIIDYESVVQMLTFRVASCPTPLESFRVTSPLTVPLQGKFLLPIMPNEEVGSALRQLATKGLKIHIGPWARNLF</sequence>
<protein>
    <recommendedName>
        <fullName evidence="4">F-box domain-containing protein</fullName>
    </recommendedName>
</protein>
<proteinExistence type="predicted"/>
<evidence type="ECO:0008006" key="4">
    <source>
        <dbReference type="Google" id="ProtNLM"/>
    </source>
</evidence>
<keyword evidence="3" id="KW-1185">Reference proteome</keyword>
<dbReference type="EMBL" id="JAWWNJ010000089">
    <property type="protein sequence ID" value="KAK7000397.1"/>
    <property type="molecule type" value="Genomic_DNA"/>
</dbReference>
<dbReference type="SUPFAM" id="SSF52047">
    <property type="entry name" value="RNI-like"/>
    <property type="match status" value="1"/>
</dbReference>
<feature type="coiled-coil region" evidence="1">
    <location>
        <begin position="11"/>
        <end position="38"/>
    </location>
</feature>
<gene>
    <name evidence="2" type="ORF">R3P38DRAFT_3058253</name>
</gene>
<reference evidence="2 3" key="1">
    <citation type="journal article" date="2024" name="J Genomics">
        <title>Draft genome sequencing and assembly of Favolaschia claudopus CIRM-BRFM 2984 isolated from oak limbs.</title>
        <authorList>
            <person name="Navarro D."/>
            <person name="Drula E."/>
            <person name="Chaduli D."/>
            <person name="Cazenave R."/>
            <person name="Ahrendt S."/>
            <person name="Wang J."/>
            <person name="Lipzen A."/>
            <person name="Daum C."/>
            <person name="Barry K."/>
            <person name="Grigoriev I.V."/>
            <person name="Favel A."/>
            <person name="Rosso M.N."/>
            <person name="Martin F."/>
        </authorList>
    </citation>
    <scope>NUCLEOTIDE SEQUENCE [LARGE SCALE GENOMIC DNA]</scope>
    <source>
        <strain evidence="2 3">CIRM-BRFM 2984</strain>
    </source>
</reference>